<reference evidence="2 3" key="1">
    <citation type="journal article" date="2021" name="Nat. Commun.">
        <title>Genetic determinants of endophytism in the Arabidopsis root mycobiome.</title>
        <authorList>
            <person name="Mesny F."/>
            <person name="Miyauchi S."/>
            <person name="Thiergart T."/>
            <person name="Pickel B."/>
            <person name="Atanasova L."/>
            <person name="Karlsson M."/>
            <person name="Huettel B."/>
            <person name="Barry K.W."/>
            <person name="Haridas S."/>
            <person name="Chen C."/>
            <person name="Bauer D."/>
            <person name="Andreopoulos W."/>
            <person name="Pangilinan J."/>
            <person name="LaButti K."/>
            <person name="Riley R."/>
            <person name="Lipzen A."/>
            <person name="Clum A."/>
            <person name="Drula E."/>
            <person name="Henrissat B."/>
            <person name="Kohler A."/>
            <person name="Grigoriev I.V."/>
            <person name="Martin F.M."/>
            <person name="Hacquard S."/>
        </authorList>
    </citation>
    <scope>NUCLEOTIDE SEQUENCE [LARGE SCALE GENOMIC DNA]</scope>
    <source>
        <strain evidence="2 3">MPI-CAGE-CH-0241</strain>
    </source>
</reference>
<dbReference type="EMBL" id="JAGPYM010000013">
    <property type="protein sequence ID" value="KAH6888128.1"/>
    <property type="molecule type" value="Genomic_DNA"/>
</dbReference>
<protein>
    <submittedName>
        <fullName evidence="2">Uncharacterized protein</fullName>
    </submittedName>
</protein>
<organism evidence="2 3">
    <name type="scientific">Thelonectria olida</name>
    <dbReference type="NCBI Taxonomy" id="1576542"/>
    <lineage>
        <taxon>Eukaryota</taxon>
        <taxon>Fungi</taxon>
        <taxon>Dikarya</taxon>
        <taxon>Ascomycota</taxon>
        <taxon>Pezizomycotina</taxon>
        <taxon>Sordariomycetes</taxon>
        <taxon>Hypocreomycetidae</taxon>
        <taxon>Hypocreales</taxon>
        <taxon>Nectriaceae</taxon>
        <taxon>Thelonectria</taxon>
    </lineage>
</organism>
<dbReference type="AlphaFoldDB" id="A0A9P9ANK1"/>
<feature type="transmembrane region" description="Helical" evidence="1">
    <location>
        <begin position="59"/>
        <end position="76"/>
    </location>
</feature>
<dbReference type="Proteomes" id="UP000777438">
    <property type="component" value="Unassembled WGS sequence"/>
</dbReference>
<evidence type="ECO:0000256" key="1">
    <source>
        <dbReference type="SAM" id="Phobius"/>
    </source>
</evidence>
<keyword evidence="3" id="KW-1185">Reference proteome</keyword>
<keyword evidence="1" id="KW-0472">Membrane</keyword>
<sequence length="144" mass="16287">MQGSVDFETLFLFCSLAASCMPFMKSVSLLLCSAVHCIISPAALLRWMRWDHHGIRQQLTFLFFFPCFLFSLPSLLPLLTDQYMYVASLSLSPPPFVTLTLISQTRSLVKDHMGRHGTWSNRHLGALPATILQGPDLTREERAE</sequence>
<gene>
    <name evidence="2" type="ORF">B0T10DRAFT_68738</name>
</gene>
<name>A0A9P9ANK1_9HYPO</name>
<evidence type="ECO:0000313" key="3">
    <source>
        <dbReference type="Proteomes" id="UP000777438"/>
    </source>
</evidence>
<accession>A0A9P9ANK1</accession>
<keyword evidence="1" id="KW-1133">Transmembrane helix</keyword>
<feature type="transmembrane region" description="Helical" evidence="1">
    <location>
        <begin position="27"/>
        <end position="47"/>
    </location>
</feature>
<proteinExistence type="predicted"/>
<comment type="caution">
    <text evidence="2">The sequence shown here is derived from an EMBL/GenBank/DDBJ whole genome shotgun (WGS) entry which is preliminary data.</text>
</comment>
<evidence type="ECO:0000313" key="2">
    <source>
        <dbReference type="EMBL" id="KAH6888128.1"/>
    </source>
</evidence>
<keyword evidence="1" id="KW-0812">Transmembrane</keyword>